<evidence type="ECO:0000313" key="10">
    <source>
        <dbReference type="Ensembl" id="ENSCINP00000032780.1"/>
    </source>
</evidence>
<evidence type="ECO:0000256" key="1">
    <source>
        <dbReference type="ARBA" id="ARBA00022553"/>
    </source>
</evidence>
<evidence type="ECO:0000256" key="4">
    <source>
        <dbReference type="ARBA" id="ARBA00023043"/>
    </source>
</evidence>
<sequence length="1058" mass="115576">RKPAHGSTTVRFAPYRHPEVTLQPLAFDISLAVASETKFVGREWVFSETLVALTTNDLKTNKGVIITGAAGHGKTALIDHLVSFSYHGSKKQGFSTLRSESGRQFYHPGTNNSHLIVGSNHSSRTNSPAFGSTASSRAGSQSSLTEDNCRKLASQVVAFHFCQAENNSTCYVPEFLHSVAAQLSQAPQLTSYRELLLNEPHLQNILSIRSCIQNPIQAFSKGIVEPLVRLRKANKLPRSNLVIAIDALNEAELYRPDYGLSIFTFLQRHLQDFPDFLKVVATLRTEDRNLAENLPVSFVSLDGDTAHIVRDSQLYINHRISSSQALSNLTLSGKSDPTVTQKHLGQHLIKTSKGNFLFLRLTLDLIEKGSIVPKSSGFKVIPVSVHEVFLLMCNLRFMSYTSFDDVRDVIAVALASLYPLKDDHIYQAICSGLPPNQLPRAKFKSQMDMLSELLVLAPSGGRIFFHSCFREWLLDQTHQVQKTGTCNKFRVDVKRGHALLATVLSLQPPTRLHKHATLELAHHVLKAGMFKNQSKQSGMSSSEQNASFMARSSQQLTEALSSLRNLFFPNMKVSKLLLRSGANPNTPTEVFSNATPLSVVAHTGCIELATLLLMFGADVNQPATNGMAALTFAAAAGRHQVVDLLLRYRPALNQVDQNGQTALLHAILRGHADVAKLLLTCDLYASQQHRNFAAQQAVVAAATIGDMKLIQYLLQHDAFQCDVNAVEATHGESPLTSAAAHGKSSVCEFLIRNTKANVEARNKSGANALLCAVKQGEWDTADLLLNLGASLESRDPAGKTPLITASCNGHLGVLELLLSRGASVVAADREGLTALSWAALQGHAPCVRSLVERHANVAHRDASGRTALDLASFYGDPQIVDLLLDAGSDISHVDASGMCALDRAIGCQNIAVVSRLLRRGAEIALTSWAMSSGKADVTAVLLNKSLEDGNTLYKAFDFVSASEIYARALKHIGELSTSRHDRPQQHGKMADLSAHLLLGYSRCLRKLGDLDGAESSATRALELKPLWHEALYARARVLRESIYNNDIWSILWLALRRL</sequence>
<reference evidence="10" key="2">
    <citation type="journal article" date="2008" name="Genome Biol.">
        <title>Improved genome assembly and evidence-based global gene model set for the chordate Ciona intestinalis: new insight into intron and operon populations.</title>
        <authorList>
            <person name="Satou Y."/>
            <person name="Mineta K."/>
            <person name="Ogasawara M."/>
            <person name="Sasakura Y."/>
            <person name="Shoguchi E."/>
            <person name="Ueno K."/>
            <person name="Yamada L."/>
            <person name="Matsumoto J."/>
            <person name="Wasserscheid J."/>
            <person name="Dewar K."/>
            <person name="Wiley G.B."/>
            <person name="Macmil S.L."/>
            <person name="Roe B.A."/>
            <person name="Zeller R.W."/>
            <person name="Hastings K.E."/>
            <person name="Lemaire P."/>
            <person name="Lindquist E."/>
            <person name="Endo T."/>
            <person name="Hotta K."/>
            <person name="Inaba K."/>
        </authorList>
    </citation>
    <scope>NUCLEOTIDE SEQUENCE [LARGE SCALE GENOMIC DNA]</scope>
    <source>
        <strain evidence="10">wild type</strain>
    </source>
</reference>
<organism evidence="10 11">
    <name type="scientific">Ciona intestinalis</name>
    <name type="common">Transparent sea squirt</name>
    <name type="synonym">Ascidia intestinalis</name>
    <dbReference type="NCBI Taxonomy" id="7719"/>
    <lineage>
        <taxon>Eukaryota</taxon>
        <taxon>Metazoa</taxon>
        <taxon>Chordata</taxon>
        <taxon>Tunicata</taxon>
        <taxon>Ascidiacea</taxon>
        <taxon>Phlebobranchia</taxon>
        <taxon>Cionidae</taxon>
        <taxon>Ciona</taxon>
    </lineage>
</organism>
<feature type="region of interest" description="Disordered" evidence="7">
    <location>
        <begin position="118"/>
        <end position="142"/>
    </location>
</feature>
<feature type="repeat" description="ANK" evidence="6">
    <location>
        <begin position="830"/>
        <end position="862"/>
    </location>
</feature>
<keyword evidence="4 6" id="KW-0040">ANK repeat</keyword>
<keyword evidence="1" id="KW-0597">Phosphoprotein</keyword>
<keyword evidence="3" id="KW-0802">TPR repeat</keyword>
<dbReference type="SUPFAM" id="SSF48403">
    <property type="entry name" value="Ankyrin repeat"/>
    <property type="match status" value="1"/>
</dbReference>
<dbReference type="InterPro" id="IPR027417">
    <property type="entry name" value="P-loop_NTPase"/>
</dbReference>
<dbReference type="PROSITE" id="PS50088">
    <property type="entry name" value="ANK_REPEAT"/>
    <property type="match status" value="6"/>
</dbReference>
<dbReference type="InterPro" id="IPR002110">
    <property type="entry name" value="Ankyrin_rpt"/>
</dbReference>
<keyword evidence="2" id="KW-0677">Repeat</keyword>
<dbReference type="InterPro" id="IPR058018">
    <property type="entry name" value="AAA_lid_TANC1/2"/>
</dbReference>
<proteinExistence type="inferred from homology"/>
<reference evidence="11" key="1">
    <citation type="journal article" date="2002" name="Science">
        <title>The draft genome of Ciona intestinalis: insights into chordate and vertebrate origins.</title>
        <authorList>
            <person name="Dehal P."/>
            <person name="Satou Y."/>
            <person name="Campbell R.K."/>
            <person name="Chapman J."/>
            <person name="Degnan B."/>
            <person name="De Tomaso A."/>
            <person name="Davidson B."/>
            <person name="Di Gregorio A."/>
            <person name="Gelpke M."/>
            <person name="Goodstein D.M."/>
            <person name="Harafuji N."/>
            <person name="Hastings K.E."/>
            <person name="Ho I."/>
            <person name="Hotta K."/>
            <person name="Huang W."/>
            <person name="Kawashima T."/>
            <person name="Lemaire P."/>
            <person name="Martinez D."/>
            <person name="Meinertzhagen I.A."/>
            <person name="Necula S."/>
            <person name="Nonaka M."/>
            <person name="Putnam N."/>
            <person name="Rash S."/>
            <person name="Saiga H."/>
            <person name="Satake M."/>
            <person name="Terry A."/>
            <person name="Yamada L."/>
            <person name="Wang H.G."/>
            <person name="Awazu S."/>
            <person name="Azumi K."/>
            <person name="Boore J."/>
            <person name="Branno M."/>
            <person name="Chin-Bow S."/>
            <person name="DeSantis R."/>
            <person name="Doyle S."/>
            <person name="Francino P."/>
            <person name="Keys D.N."/>
            <person name="Haga S."/>
            <person name="Hayashi H."/>
            <person name="Hino K."/>
            <person name="Imai K.S."/>
            <person name="Inaba K."/>
            <person name="Kano S."/>
            <person name="Kobayashi K."/>
            <person name="Kobayashi M."/>
            <person name="Lee B.I."/>
            <person name="Makabe K.W."/>
            <person name="Manohar C."/>
            <person name="Matassi G."/>
            <person name="Medina M."/>
            <person name="Mochizuki Y."/>
            <person name="Mount S."/>
            <person name="Morishita T."/>
            <person name="Miura S."/>
            <person name="Nakayama A."/>
            <person name="Nishizaka S."/>
            <person name="Nomoto H."/>
            <person name="Ohta F."/>
            <person name="Oishi K."/>
            <person name="Rigoutsos I."/>
            <person name="Sano M."/>
            <person name="Sasaki A."/>
            <person name="Sasakura Y."/>
            <person name="Shoguchi E."/>
            <person name="Shin-i T."/>
            <person name="Spagnuolo A."/>
            <person name="Stainier D."/>
            <person name="Suzuki M.M."/>
            <person name="Tassy O."/>
            <person name="Takatori N."/>
            <person name="Tokuoka M."/>
            <person name="Yagi K."/>
            <person name="Yoshizaki F."/>
            <person name="Wada S."/>
            <person name="Zhang C."/>
            <person name="Hyatt P.D."/>
            <person name="Larimer F."/>
            <person name="Detter C."/>
            <person name="Doggett N."/>
            <person name="Glavina T."/>
            <person name="Hawkins T."/>
            <person name="Richardson P."/>
            <person name="Lucas S."/>
            <person name="Kohara Y."/>
            <person name="Levine M."/>
            <person name="Satoh N."/>
            <person name="Rokhsar D.S."/>
        </authorList>
    </citation>
    <scope>NUCLEOTIDE SEQUENCE [LARGE SCALE GENOMIC DNA]</scope>
</reference>
<feature type="compositionally biased region" description="Low complexity" evidence="7">
    <location>
        <begin position="131"/>
        <end position="142"/>
    </location>
</feature>
<dbReference type="InterPro" id="IPR036770">
    <property type="entry name" value="Ankyrin_rpt-contain_sf"/>
</dbReference>
<dbReference type="STRING" id="7719.ENSCINP00000032780"/>
<dbReference type="FunCoup" id="H2XSZ6">
    <property type="interactions" value="8"/>
</dbReference>
<evidence type="ECO:0000256" key="6">
    <source>
        <dbReference type="PROSITE-ProRule" id="PRU00023"/>
    </source>
</evidence>
<feature type="domain" description="TANC1/2-like AAA+ ATPase lid" evidence="8">
    <location>
        <begin position="303"/>
        <end position="394"/>
    </location>
</feature>
<dbReference type="Gene3D" id="1.25.40.20">
    <property type="entry name" value="Ankyrin repeat-containing domain"/>
    <property type="match status" value="3"/>
</dbReference>
<evidence type="ECO:0000256" key="2">
    <source>
        <dbReference type="ARBA" id="ARBA00022737"/>
    </source>
</evidence>
<comment type="similarity">
    <text evidence="5">Belongs to the TANC family.</text>
</comment>
<dbReference type="PROSITE" id="PS50297">
    <property type="entry name" value="ANK_REP_REGION"/>
    <property type="match status" value="5"/>
</dbReference>
<feature type="repeat" description="ANK" evidence="6">
    <location>
        <begin position="592"/>
        <end position="624"/>
    </location>
</feature>
<evidence type="ECO:0000259" key="8">
    <source>
        <dbReference type="Pfam" id="PF25520"/>
    </source>
</evidence>
<dbReference type="Proteomes" id="UP000008144">
    <property type="component" value="Chromosome 1"/>
</dbReference>
<dbReference type="GeneTree" id="ENSGT00940000173551"/>
<name>H2XSZ6_CIOIN</name>
<dbReference type="Pfam" id="PF12796">
    <property type="entry name" value="Ank_2"/>
    <property type="match status" value="3"/>
</dbReference>
<feature type="domain" description="TANC1/2-like winged helix" evidence="9">
    <location>
        <begin position="396"/>
        <end position="555"/>
    </location>
</feature>
<reference evidence="10" key="3">
    <citation type="submission" date="2025-08" db="UniProtKB">
        <authorList>
            <consortium name="Ensembl"/>
        </authorList>
    </citation>
    <scope>IDENTIFICATION</scope>
</reference>
<reference evidence="10" key="4">
    <citation type="submission" date="2025-09" db="UniProtKB">
        <authorList>
            <consortium name="Ensembl"/>
        </authorList>
    </citation>
    <scope>IDENTIFICATION</scope>
</reference>
<evidence type="ECO:0000256" key="7">
    <source>
        <dbReference type="SAM" id="MobiDB-lite"/>
    </source>
</evidence>
<dbReference type="PANTHER" id="PTHR24166:SF55">
    <property type="entry name" value="ROLLING PEBBLES, ISOFORM B"/>
    <property type="match status" value="1"/>
</dbReference>
<dbReference type="Pfam" id="PF25520">
    <property type="entry name" value="AAA_lid_TANC1"/>
    <property type="match status" value="1"/>
</dbReference>
<dbReference type="InterPro" id="IPR011990">
    <property type="entry name" value="TPR-like_helical_dom_sf"/>
</dbReference>
<dbReference type="Ensembl" id="ENSCINT00000030624.1">
    <property type="protein sequence ID" value="ENSCINP00000032780.1"/>
    <property type="gene ID" value="ENSCING00000023114.1"/>
</dbReference>
<feature type="compositionally biased region" description="Polar residues" evidence="7">
    <location>
        <begin position="118"/>
        <end position="130"/>
    </location>
</feature>
<dbReference type="PANTHER" id="PTHR24166">
    <property type="entry name" value="ROLLING PEBBLES, ISOFORM B"/>
    <property type="match status" value="1"/>
</dbReference>
<feature type="repeat" description="ANK" evidence="6">
    <location>
        <begin position="764"/>
        <end position="796"/>
    </location>
</feature>
<dbReference type="OMA" id="SCSKFPG"/>
<dbReference type="Pfam" id="PF25521">
    <property type="entry name" value="WHD_TANC1"/>
    <property type="match status" value="1"/>
</dbReference>
<dbReference type="InterPro" id="IPR058056">
    <property type="entry name" value="WH_TANC1/2"/>
</dbReference>
<dbReference type="InParanoid" id="H2XSZ6"/>
<feature type="repeat" description="ANK" evidence="6">
    <location>
        <begin position="863"/>
        <end position="895"/>
    </location>
</feature>
<protein>
    <submittedName>
        <fullName evidence="10">Uncharacterized protein</fullName>
    </submittedName>
</protein>
<accession>H2XSZ6</accession>
<dbReference type="HOGENOM" id="CLU_001464_1_0_1"/>
<feature type="repeat" description="ANK" evidence="6">
    <location>
        <begin position="797"/>
        <end position="829"/>
    </location>
</feature>
<evidence type="ECO:0000259" key="9">
    <source>
        <dbReference type="Pfam" id="PF25521"/>
    </source>
</evidence>
<dbReference type="AlphaFoldDB" id="H2XSZ6"/>
<dbReference type="SUPFAM" id="SSF52540">
    <property type="entry name" value="P-loop containing nucleoside triphosphate hydrolases"/>
    <property type="match status" value="1"/>
</dbReference>
<feature type="repeat" description="ANK" evidence="6">
    <location>
        <begin position="625"/>
        <end position="657"/>
    </location>
</feature>
<evidence type="ECO:0000256" key="3">
    <source>
        <dbReference type="ARBA" id="ARBA00022803"/>
    </source>
</evidence>
<dbReference type="SUPFAM" id="SSF48452">
    <property type="entry name" value="TPR-like"/>
    <property type="match status" value="1"/>
</dbReference>
<dbReference type="SMART" id="SM00248">
    <property type="entry name" value="ANK"/>
    <property type="match status" value="10"/>
</dbReference>
<dbReference type="EMBL" id="EAAA01000063">
    <property type="status" value="NOT_ANNOTATED_CDS"/>
    <property type="molecule type" value="Genomic_DNA"/>
</dbReference>
<dbReference type="InterPro" id="IPR050889">
    <property type="entry name" value="Dendritic_Spine_Reg/Scaffold"/>
</dbReference>
<keyword evidence="11" id="KW-1185">Reference proteome</keyword>
<evidence type="ECO:0000313" key="11">
    <source>
        <dbReference type="Proteomes" id="UP000008144"/>
    </source>
</evidence>
<dbReference type="Gene3D" id="1.25.40.10">
    <property type="entry name" value="Tetratricopeptide repeat domain"/>
    <property type="match status" value="1"/>
</dbReference>
<evidence type="ECO:0000256" key="5">
    <source>
        <dbReference type="ARBA" id="ARBA00038259"/>
    </source>
</evidence>